<feature type="non-terminal residue" evidence="3">
    <location>
        <position position="583"/>
    </location>
</feature>
<feature type="coiled-coil region" evidence="1">
    <location>
        <begin position="1"/>
        <end position="49"/>
    </location>
</feature>
<feature type="compositionally biased region" description="Basic and acidic residues" evidence="2">
    <location>
        <begin position="509"/>
        <end position="535"/>
    </location>
</feature>
<feature type="region of interest" description="Disordered" evidence="2">
    <location>
        <begin position="470"/>
        <end position="583"/>
    </location>
</feature>
<organism evidence="3 4">
    <name type="scientific">Brenthis ino</name>
    <name type="common">lesser marbled fritillary</name>
    <dbReference type="NCBI Taxonomy" id="405034"/>
    <lineage>
        <taxon>Eukaryota</taxon>
        <taxon>Metazoa</taxon>
        <taxon>Ecdysozoa</taxon>
        <taxon>Arthropoda</taxon>
        <taxon>Hexapoda</taxon>
        <taxon>Insecta</taxon>
        <taxon>Pterygota</taxon>
        <taxon>Neoptera</taxon>
        <taxon>Endopterygota</taxon>
        <taxon>Lepidoptera</taxon>
        <taxon>Glossata</taxon>
        <taxon>Ditrysia</taxon>
        <taxon>Papilionoidea</taxon>
        <taxon>Nymphalidae</taxon>
        <taxon>Heliconiinae</taxon>
        <taxon>Argynnini</taxon>
        <taxon>Brenthis</taxon>
    </lineage>
</organism>
<proteinExistence type="predicted"/>
<name>A0A8J9YH23_9NEOP</name>
<feature type="compositionally biased region" description="Basic and acidic residues" evidence="2">
    <location>
        <begin position="405"/>
        <end position="414"/>
    </location>
</feature>
<protein>
    <submittedName>
        <fullName evidence="3">Uncharacterized protein</fullName>
    </submittedName>
</protein>
<keyword evidence="4" id="KW-1185">Reference proteome</keyword>
<reference evidence="3" key="1">
    <citation type="submission" date="2021-12" db="EMBL/GenBank/DDBJ databases">
        <authorList>
            <person name="Martin H S."/>
        </authorList>
    </citation>
    <scope>NUCLEOTIDE SEQUENCE</scope>
</reference>
<dbReference type="Proteomes" id="UP000838878">
    <property type="component" value="Chromosome 6"/>
</dbReference>
<dbReference type="OrthoDB" id="7488133at2759"/>
<evidence type="ECO:0000256" key="1">
    <source>
        <dbReference type="SAM" id="Coils"/>
    </source>
</evidence>
<feature type="region of interest" description="Disordered" evidence="2">
    <location>
        <begin position="377"/>
        <end position="442"/>
    </location>
</feature>
<accession>A0A8J9YH23</accession>
<evidence type="ECO:0000313" key="4">
    <source>
        <dbReference type="Proteomes" id="UP000838878"/>
    </source>
</evidence>
<keyword evidence="1" id="KW-0175">Coiled coil</keyword>
<feature type="compositionally biased region" description="Acidic residues" evidence="2">
    <location>
        <begin position="241"/>
        <end position="251"/>
    </location>
</feature>
<dbReference type="EMBL" id="OV170226">
    <property type="protein sequence ID" value="CAH0726360.1"/>
    <property type="molecule type" value="Genomic_DNA"/>
</dbReference>
<evidence type="ECO:0000313" key="3">
    <source>
        <dbReference type="EMBL" id="CAH0726360.1"/>
    </source>
</evidence>
<sequence>MEDVENELKDLREKNNELVQKVQYWKMTAAQRENEKLDLMKEINDLRLKISRLRSGGAANALKLDAALQSASEEALSHLVQASSAVARTLELAKTYVQERQELDTALPRWSTLSSTPSSEKINIVPPMLIGGRLIQPVVSLSRTLQSNISRSVSRSPNEQNHSVPERAVPLHMLQDVYIPLTRIDAGERSVNNADTDMEVNHADNSTEDLALDDSAERMMEESQNITESEDFEESRRLDVVSEEIEPEDGLTPERSRTENPLEGPSWLLDRPSSKKKIKSSTNLEPDSTTEFEDTLNAEPGPSHSVRLSEEPRVAGAEPAPALACEFTPTVRRRRRTSPPATPRAAASPHYSPRPARRYSNNGRILKVLVAKMRLDDDVTNVSPPKRSKEETPPKLQRNNPNNPDARKQTRDGSPKYQVRDISPSKRLMRFDAPSPNGSTDSRVIVLEAKNDQPEPGSSGVSQAKTLNRINSTDGHNNRISNNNHDHNNQEESNNSQTDRNRNQSSDNNRSRDNHKRDSHNHDNRKRDSRNRDGHGNNSVDGNSRDSRDSDSSGSEMVSEGRTRRPRKAIVYKEKPLNRKLRR</sequence>
<gene>
    <name evidence="3" type="ORF">BINO364_LOCUS11824</name>
</gene>
<feature type="region of interest" description="Disordered" evidence="2">
    <location>
        <begin position="219"/>
        <end position="362"/>
    </location>
</feature>
<evidence type="ECO:0000256" key="2">
    <source>
        <dbReference type="SAM" id="MobiDB-lite"/>
    </source>
</evidence>
<dbReference type="AlphaFoldDB" id="A0A8J9YH23"/>